<protein>
    <submittedName>
        <fullName evidence="7">Fatty acyl-AMP ligase</fullName>
    </submittedName>
</protein>
<dbReference type="InterPro" id="IPR040097">
    <property type="entry name" value="FAAL/FAAC"/>
</dbReference>
<feature type="domain" description="AMP-dependent synthetase/ligase" evidence="6">
    <location>
        <begin position="12"/>
        <end position="422"/>
    </location>
</feature>
<dbReference type="Pfam" id="PF00501">
    <property type="entry name" value="AMP-binding"/>
    <property type="match status" value="1"/>
</dbReference>
<dbReference type="AlphaFoldDB" id="A0A6G3X7C3"/>
<evidence type="ECO:0000313" key="7">
    <source>
        <dbReference type="EMBL" id="NEE13430.1"/>
    </source>
</evidence>
<dbReference type="SUPFAM" id="SSF56801">
    <property type="entry name" value="Acetyl-CoA synthetase-like"/>
    <property type="match status" value="1"/>
</dbReference>
<feature type="region of interest" description="Disordered" evidence="5">
    <location>
        <begin position="353"/>
        <end position="376"/>
    </location>
</feature>
<dbReference type="GO" id="GO:0005886">
    <property type="term" value="C:plasma membrane"/>
    <property type="evidence" value="ECO:0007669"/>
    <property type="project" value="TreeGrafter"/>
</dbReference>
<comment type="similarity">
    <text evidence="1">Belongs to the ATP-dependent AMP-binding enzyme family.</text>
</comment>
<comment type="caution">
    <text evidence="7">The sequence shown here is derived from an EMBL/GenBank/DDBJ whole genome shotgun (WGS) entry which is preliminary data.</text>
</comment>
<evidence type="ECO:0000256" key="3">
    <source>
        <dbReference type="ARBA" id="ARBA00022832"/>
    </source>
</evidence>
<dbReference type="GO" id="GO:0070566">
    <property type="term" value="F:adenylyltransferase activity"/>
    <property type="evidence" value="ECO:0007669"/>
    <property type="project" value="TreeGrafter"/>
</dbReference>
<keyword evidence="3" id="KW-0276">Fatty acid metabolism</keyword>
<dbReference type="GO" id="GO:0071766">
    <property type="term" value="P:Actinobacterium-type cell wall biogenesis"/>
    <property type="evidence" value="ECO:0007669"/>
    <property type="project" value="UniProtKB-ARBA"/>
</dbReference>
<dbReference type="GO" id="GO:0016874">
    <property type="term" value="F:ligase activity"/>
    <property type="evidence" value="ECO:0007669"/>
    <property type="project" value="UniProtKB-KW"/>
</dbReference>
<proteinExistence type="inferred from homology"/>
<sequence>MLRPESIIDVVRAHARHRPDDTAYSFLTTGTSGLAVSRQLGYGELDISAVAVGAALLDFCEPGDRILLACPPGPEFLVSFLGCLYAGLVPVPGPSPSDGRGQLERLDGMLVSSGAVAVLTDEQSLPSVRAWADGSARGVRCLSAESAVRRGGDRVPPVAGPDTTAFLQYTSGSTREPRGVVVTHANLMANLEAIRRSYGIPEGARVGGWLPPYHDMGLMGTLLLPLALGGQTFIMSPAAFLRRPRLWLEMIDRHDVVLSPAPNFAYDLCVRRVSERQVAALDLSRWRWAVNGAEPVQESTVRGFVEHFAPAGLRPETVCPSYGMAETTLFVSGGSSASPAVVTRVRGGDFERHRFTSEPEPEPASESGSKAASADARHLVSSGPVSGGYDLRIVDPRSLRELGAGEIGEIWLSGPSVARGYWGLPEETERTFRAYTADGAGPFLRTGDLGVCHGGELYVTGRLKEVMILNGRNVYPQDIERAAREQHPACADGVGAAFTVTVAGGGESVVLVQELRSRDVGEDATRELAREVLSGLTARLGVSVGSVVFVKPGGVLRSTSGKVRRVEMRRLFEAGELSPVVEELDARVRRAFRPVSEGPGAAV</sequence>
<dbReference type="Gene3D" id="3.40.50.12780">
    <property type="entry name" value="N-terminal domain of ligase-like"/>
    <property type="match status" value="1"/>
</dbReference>
<name>A0A6G3X7C3_9ACTN</name>
<dbReference type="CDD" id="cd05931">
    <property type="entry name" value="FAAL"/>
    <property type="match status" value="1"/>
</dbReference>
<dbReference type="Gene3D" id="3.30.300.30">
    <property type="match status" value="1"/>
</dbReference>
<dbReference type="InterPro" id="IPR042099">
    <property type="entry name" value="ANL_N_sf"/>
</dbReference>
<dbReference type="InterPro" id="IPR000873">
    <property type="entry name" value="AMP-dep_synth/lig_dom"/>
</dbReference>
<evidence type="ECO:0000256" key="4">
    <source>
        <dbReference type="ARBA" id="ARBA00023098"/>
    </source>
</evidence>
<dbReference type="InterPro" id="IPR045851">
    <property type="entry name" value="AMP-bd_C_sf"/>
</dbReference>
<dbReference type="EMBL" id="JAAGMN010004567">
    <property type="protein sequence ID" value="NEE13430.1"/>
    <property type="molecule type" value="Genomic_DNA"/>
</dbReference>
<gene>
    <name evidence="7" type="ORF">G3M58_44120</name>
</gene>
<dbReference type="PANTHER" id="PTHR22754:SF32">
    <property type="entry name" value="DISCO-INTERACTING PROTEIN 2"/>
    <property type="match status" value="1"/>
</dbReference>
<feature type="compositionally biased region" description="Low complexity" evidence="5">
    <location>
        <begin position="364"/>
        <end position="374"/>
    </location>
</feature>
<accession>A0A6G3X7C3</accession>
<evidence type="ECO:0000256" key="2">
    <source>
        <dbReference type="ARBA" id="ARBA00022598"/>
    </source>
</evidence>
<evidence type="ECO:0000259" key="6">
    <source>
        <dbReference type="Pfam" id="PF00501"/>
    </source>
</evidence>
<evidence type="ECO:0000256" key="5">
    <source>
        <dbReference type="SAM" id="MobiDB-lite"/>
    </source>
</evidence>
<keyword evidence="4" id="KW-0443">Lipid metabolism</keyword>
<dbReference type="PANTHER" id="PTHR22754">
    <property type="entry name" value="DISCO-INTERACTING PROTEIN 2 DIP2 -RELATED"/>
    <property type="match status" value="1"/>
</dbReference>
<organism evidence="7">
    <name type="scientific">Streptomyces sp. SID7499</name>
    <dbReference type="NCBI Taxonomy" id="2706086"/>
    <lineage>
        <taxon>Bacteria</taxon>
        <taxon>Bacillati</taxon>
        <taxon>Actinomycetota</taxon>
        <taxon>Actinomycetes</taxon>
        <taxon>Kitasatosporales</taxon>
        <taxon>Streptomycetaceae</taxon>
        <taxon>Streptomyces</taxon>
    </lineage>
</organism>
<keyword evidence="2 7" id="KW-0436">Ligase</keyword>
<reference evidence="7" key="1">
    <citation type="submission" date="2020-01" db="EMBL/GenBank/DDBJ databases">
        <title>Insect and environment-associated Actinomycetes.</title>
        <authorList>
            <person name="Currrie C."/>
            <person name="Chevrette M."/>
            <person name="Carlson C."/>
            <person name="Stubbendieck R."/>
            <person name="Wendt-Pienkowski E."/>
        </authorList>
    </citation>
    <scope>NUCLEOTIDE SEQUENCE</scope>
    <source>
        <strain evidence="7">SID7499</strain>
    </source>
</reference>
<dbReference type="GO" id="GO:0006633">
    <property type="term" value="P:fatty acid biosynthetic process"/>
    <property type="evidence" value="ECO:0007669"/>
    <property type="project" value="TreeGrafter"/>
</dbReference>
<dbReference type="FunFam" id="3.40.50.12780:FF:000013">
    <property type="entry name" value="Long-chain-fatty-acid--AMP ligase FadD32"/>
    <property type="match status" value="1"/>
</dbReference>
<evidence type="ECO:0000256" key="1">
    <source>
        <dbReference type="ARBA" id="ARBA00006432"/>
    </source>
</evidence>